<dbReference type="PANTHER" id="PTHR23427:SF2">
    <property type="entry name" value="SURFEIT LOCUS PROTEIN 1"/>
    <property type="match status" value="1"/>
</dbReference>
<evidence type="ECO:0000256" key="2">
    <source>
        <dbReference type="ARBA" id="ARBA00007165"/>
    </source>
</evidence>
<comment type="subcellular location">
    <subcellularLocation>
        <location evidence="1">Membrane</location>
    </subcellularLocation>
    <subcellularLocation>
        <location evidence="6">Mitochondrion inner membrane</location>
        <topology evidence="6">Multi-pass membrane protein</topology>
    </subcellularLocation>
</comment>
<dbReference type="PROSITE" id="PS50895">
    <property type="entry name" value="SURF1"/>
    <property type="match status" value="1"/>
</dbReference>
<comment type="caution">
    <text evidence="7">The sequence shown here is derived from an EMBL/GenBank/DDBJ whole genome shotgun (WGS) entry which is preliminary data.</text>
</comment>
<keyword evidence="6" id="KW-0496">Mitochondrion</keyword>
<keyword evidence="3" id="KW-0812">Transmembrane</keyword>
<keyword evidence="4" id="KW-1133">Transmembrane helix</keyword>
<evidence type="ECO:0000256" key="1">
    <source>
        <dbReference type="ARBA" id="ARBA00004370"/>
    </source>
</evidence>
<reference evidence="7" key="1">
    <citation type="submission" date="2019-05" db="EMBL/GenBank/DDBJ databases">
        <title>Annotation for the trematode Fasciolopsis buski.</title>
        <authorList>
            <person name="Choi Y.-J."/>
        </authorList>
    </citation>
    <scope>NUCLEOTIDE SEQUENCE</scope>
    <source>
        <strain evidence="7">HT</strain>
        <tissue evidence="7">Whole worm</tissue>
    </source>
</reference>
<protein>
    <recommendedName>
        <fullName evidence="6">SURF1-like protein</fullName>
    </recommendedName>
</protein>
<dbReference type="EMBL" id="LUCM01001483">
    <property type="protein sequence ID" value="KAA0198809.1"/>
    <property type="molecule type" value="Genomic_DNA"/>
</dbReference>
<feature type="non-terminal residue" evidence="7">
    <location>
        <position position="1"/>
    </location>
</feature>
<dbReference type="Proteomes" id="UP000728185">
    <property type="component" value="Unassembled WGS sequence"/>
</dbReference>
<accession>A0A8E0VKM6</accession>
<dbReference type="Pfam" id="PF02104">
    <property type="entry name" value="SURF1"/>
    <property type="match status" value="1"/>
</dbReference>
<evidence type="ECO:0000256" key="3">
    <source>
        <dbReference type="ARBA" id="ARBA00022692"/>
    </source>
</evidence>
<evidence type="ECO:0000313" key="7">
    <source>
        <dbReference type="EMBL" id="KAA0198809.1"/>
    </source>
</evidence>
<keyword evidence="5" id="KW-0472">Membrane</keyword>
<dbReference type="OrthoDB" id="10040024at2759"/>
<sequence length="240" mass="26805">ILPTSCLALGYWQVGRRRWKLDLLDRIDENVHKAPVPLPSGARASLDLPEYAAITVRGQFDHSREAVIGPRSLIEDMLPVGMSQSGNKVMGPVLTQKQHRAHTQPSNPAGYFVVTPFQLADRPGESILVNRGWVHLDLRDPATRTPGQVKGIVEISGYVRYPEAPPPYGSFPKLLECSDKEKQLPQLQYYGRQVNDMARDMDTLPLFIDATYDSSTTGGPIGGQTRVNLRNEHMSYIITW</sequence>
<evidence type="ECO:0000256" key="4">
    <source>
        <dbReference type="ARBA" id="ARBA00022989"/>
    </source>
</evidence>
<dbReference type="InterPro" id="IPR002994">
    <property type="entry name" value="Surf1/Shy1"/>
</dbReference>
<dbReference type="CDD" id="cd06662">
    <property type="entry name" value="SURF1"/>
    <property type="match status" value="1"/>
</dbReference>
<dbReference type="PANTHER" id="PTHR23427">
    <property type="entry name" value="SURFEIT LOCUS PROTEIN"/>
    <property type="match status" value="1"/>
</dbReference>
<dbReference type="AlphaFoldDB" id="A0A8E0VKM6"/>
<proteinExistence type="inferred from homology"/>
<dbReference type="GO" id="GO:0005743">
    <property type="term" value="C:mitochondrial inner membrane"/>
    <property type="evidence" value="ECO:0007669"/>
    <property type="project" value="UniProtKB-SubCell"/>
</dbReference>
<keyword evidence="6" id="KW-0999">Mitochondrion inner membrane</keyword>
<evidence type="ECO:0000256" key="6">
    <source>
        <dbReference type="RuleBase" id="RU363076"/>
    </source>
</evidence>
<evidence type="ECO:0000313" key="8">
    <source>
        <dbReference type="Proteomes" id="UP000728185"/>
    </source>
</evidence>
<comment type="similarity">
    <text evidence="2 6">Belongs to the SURF1 family.</text>
</comment>
<gene>
    <name evidence="7" type="ORF">FBUS_06803</name>
</gene>
<name>A0A8E0VKM6_9TREM</name>
<organism evidence="7 8">
    <name type="scientific">Fasciolopsis buskii</name>
    <dbReference type="NCBI Taxonomy" id="27845"/>
    <lineage>
        <taxon>Eukaryota</taxon>
        <taxon>Metazoa</taxon>
        <taxon>Spiralia</taxon>
        <taxon>Lophotrochozoa</taxon>
        <taxon>Platyhelminthes</taxon>
        <taxon>Trematoda</taxon>
        <taxon>Digenea</taxon>
        <taxon>Plagiorchiida</taxon>
        <taxon>Echinostomata</taxon>
        <taxon>Echinostomatoidea</taxon>
        <taxon>Fasciolidae</taxon>
        <taxon>Fasciolopsis</taxon>
    </lineage>
</organism>
<dbReference type="InterPro" id="IPR045214">
    <property type="entry name" value="Surf1/Surf4"/>
</dbReference>
<evidence type="ECO:0000256" key="5">
    <source>
        <dbReference type="ARBA" id="ARBA00023136"/>
    </source>
</evidence>
<comment type="function">
    <text evidence="6">Probably involved in the biogenesis of the COX complex.</text>
</comment>
<keyword evidence="8" id="KW-1185">Reference proteome</keyword>